<feature type="region of interest" description="Disordered" evidence="1">
    <location>
        <begin position="1"/>
        <end position="54"/>
    </location>
</feature>
<evidence type="ECO:0000256" key="2">
    <source>
        <dbReference type="SAM" id="Phobius"/>
    </source>
</evidence>
<feature type="transmembrane region" description="Helical" evidence="2">
    <location>
        <begin position="608"/>
        <end position="631"/>
    </location>
</feature>
<feature type="transmembrane region" description="Helical" evidence="2">
    <location>
        <begin position="946"/>
        <end position="968"/>
    </location>
</feature>
<evidence type="ECO:0000256" key="1">
    <source>
        <dbReference type="SAM" id="MobiDB-lite"/>
    </source>
</evidence>
<keyword evidence="2" id="KW-1133">Transmembrane helix</keyword>
<comment type="caution">
    <text evidence="3">The sequence shown here is derived from an EMBL/GenBank/DDBJ whole genome shotgun (WGS) entry which is preliminary data.</text>
</comment>
<keyword evidence="4" id="KW-1185">Reference proteome</keyword>
<feature type="transmembrane region" description="Helical" evidence="2">
    <location>
        <begin position="350"/>
        <end position="369"/>
    </location>
</feature>
<dbReference type="Proteomes" id="UP000618733">
    <property type="component" value="Unassembled WGS sequence"/>
</dbReference>
<accession>A0A934QET7</accession>
<proteinExistence type="predicted"/>
<keyword evidence="2" id="KW-0472">Membrane</keyword>
<feature type="region of interest" description="Disordered" evidence="1">
    <location>
        <begin position="765"/>
        <end position="785"/>
    </location>
</feature>
<feature type="transmembrane region" description="Helical" evidence="2">
    <location>
        <begin position="88"/>
        <end position="109"/>
    </location>
</feature>
<keyword evidence="2" id="KW-0812">Transmembrane</keyword>
<feature type="compositionally biased region" description="Gly residues" evidence="1">
    <location>
        <begin position="774"/>
        <end position="783"/>
    </location>
</feature>
<reference evidence="3" key="1">
    <citation type="submission" date="2020-12" db="EMBL/GenBank/DDBJ databases">
        <title>Leucobacter sp. CAS2, isolated from Chromium sludge.</title>
        <authorList>
            <person name="Xu Z."/>
        </authorList>
    </citation>
    <scope>NUCLEOTIDE SEQUENCE</scope>
    <source>
        <strain evidence="3">CSA2</strain>
    </source>
</reference>
<name>A0A934QET7_9MICO</name>
<dbReference type="AlphaFoldDB" id="A0A934QET7"/>
<protein>
    <submittedName>
        <fullName evidence="3">DUF2207 domain-containing protein</fullName>
    </submittedName>
</protein>
<feature type="transmembrane region" description="Helical" evidence="2">
    <location>
        <begin position="474"/>
        <end position="493"/>
    </location>
</feature>
<feature type="transmembrane region" description="Helical" evidence="2">
    <location>
        <begin position="1009"/>
        <end position="1033"/>
    </location>
</feature>
<sequence>MGIRENEDPAGSERPGGPEVSRGRSGDGSSAADHDPFDLAGSDPELLRSGRIPDPQPEHTPFFGWIASVLTALEERLRARGSRGLRNGIRAIWVVVGLIGAVLLVGPIINKPLDFEDVIDSAKLSDVDWIARDAEVDYALSRDGDGRFVAEVRERFTADFRSGSAPKIERTIVTEYAGHDVRFQLGEVTVDGKPVDPKVSGHPTNTDIVILPGEGGEFSGTHTITYAYTLRDLVTAEIDEASGAPVDRWDWPLFAPTWPQATKGIDVSLTLAPELEASLVRQPRASVGWLLLSATSWLDAEGETPDGGTRYSFSNDQTLPPNADLWVSANFTPGTFAQPPTTALFWLQTYGPLLPLVLLAAIAVAALAARRVVWADSAGKPWYTARSEPPEGISPELATRLLERSSHAALVAALGDPPRARAEDRRRNWLARVARTASRTGRPGSLPETAAAIARWPLSDPVVDRKLRWVPSGYVRDAFLLAPIAMVLVQWGLLRQLSAQVVLAIVWWPFAFVALSTVLGAIAFFAALRPRPLTPKGALAVQELRGIDAFARATRLLERGPITDPLIPYAILLERPRRAGKRLTALAAVESGDREIAKGWRSERFISLPALLSAVTAAAALVLTIVTAATISAPYAQGVDFATEHSDIPGSRSTESVGFSISAQLGRDAKGAARIDVTEHHTVRFEEDAPRPPQFTREWPAERIGQSLGLRIDGILIDGKKVPIRELSGPSTRAVTTALAEVVEGQHEVEVRYSLGHAAVAARVPDPGEAPGIDTGGAGGGSGRGERWVEQVRWTAQLPFWTDEVRPADGSLTDRVRVDPARIELVIAPSLMDRALSGGWLDTDYDRPKNRFERGNSVRPWRFDYSFGSEHSEGLAEGTLGSFERRADGAGVAVLDLGDAKEPDFTKYSADLSGDLGAMIDFPAGTFTGVDRAAAERYAIERSVPYAVTVGGAGLVLIFAVILGVLTFRSARPAGFSRRFIAFLTLPVFALAQSVLNGWAILSMPSGEAAGAVAIAVGVAMWIAVGTAALIVWRRSREPVAESVSKQPRIGEE</sequence>
<evidence type="ECO:0000313" key="3">
    <source>
        <dbReference type="EMBL" id="MBK0422214.1"/>
    </source>
</evidence>
<feature type="transmembrane region" description="Helical" evidence="2">
    <location>
        <begin position="505"/>
        <end position="528"/>
    </location>
</feature>
<organism evidence="3 4">
    <name type="scientific">Leucobacter edaphi</name>
    <dbReference type="NCBI Taxonomy" id="2796472"/>
    <lineage>
        <taxon>Bacteria</taxon>
        <taxon>Bacillati</taxon>
        <taxon>Actinomycetota</taxon>
        <taxon>Actinomycetes</taxon>
        <taxon>Micrococcales</taxon>
        <taxon>Microbacteriaceae</taxon>
        <taxon>Leucobacter</taxon>
    </lineage>
</organism>
<feature type="transmembrane region" description="Helical" evidence="2">
    <location>
        <begin position="980"/>
        <end position="1003"/>
    </location>
</feature>
<evidence type="ECO:0000313" key="4">
    <source>
        <dbReference type="Proteomes" id="UP000618733"/>
    </source>
</evidence>
<dbReference type="EMBL" id="JAEHOI010000007">
    <property type="protein sequence ID" value="MBK0422214.1"/>
    <property type="molecule type" value="Genomic_DNA"/>
</dbReference>
<gene>
    <name evidence="3" type="ORF">JD292_09020</name>
</gene>